<accession>A0A4Z2CXM2</accession>
<dbReference type="OrthoDB" id="6284559at2759"/>
<gene>
    <name evidence="1" type="ORF">EWB00_006681</name>
</gene>
<dbReference type="AlphaFoldDB" id="A0A4Z2CXM2"/>
<dbReference type="EMBL" id="SKCS01000401">
    <property type="protein sequence ID" value="TNN08979.1"/>
    <property type="molecule type" value="Genomic_DNA"/>
</dbReference>
<protein>
    <submittedName>
        <fullName evidence="1">Uncharacterized protein</fullName>
    </submittedName>
</protein>
<keyword evidence="2" id="KW-1185">Reference proteome</keyword>
<name>A0A4Z2CXM2_SCHJA</name>
<sequence length="172" mass="19720">MDLSDTSKQIWPPVNVDAEDEAFWDDKDLIDEYNRIESVVKDKLTLEIDKKKKSKSTGVNNKFDGNLIKDSFSACNDFKEKNADVVDCQSFDDNDNPVCNLQWIPPCTNPPAQLFSRLASSSSDVVFLIIFSQIFHLKQYLKSIVKVFQTLKPYYTSGMKLVINWVVHMLKS</sequence>
<proteinExistence type="predicted"/>
<dbReference type="Proteomes" id="UP000311919">
    <property type="component" value="Unassembled WGS sequence"/>
</dbReference>
<evidence type="ECO:0000313" key="1">
    <source>
        <dbReference type="EMBL" id="TNN08979.1"/>
    </source>
</evidence>
<reference evidence="1 2" key="1">
    <citation type="submission" date="2019-03" db="EMBL/GenBank/DDBJ databases">
        <title>An improved genome assembly of the fluke Schistosoma japonicum.</title>
        <authorList>
            <person name="Hu W."/>
            <person name="Luo F."/>
            <person name="Yin M."/>
            <person name="Mo X."/>
            <person name="Sun C."/>
            <person name="Wu Q."/>
            <person name="Zhu B."/>
            <person name="Xiang M."/>
            <person name="Wang J."/>
            <person name="Wang Y."/>
            <person name="Zhang T."/>
            <person name="Xu B."/>
            <person name="Zheng H."/>
            <person name="Feng Z."/>
        </authorList>
    </citation>
    <scope>NUCLEOTIDE SEQUENCE [LARGE SCALE GENOMIC DNA]</scope>
    <source>
        <strain evidence="1">HuSjv2</strain>
        <tissue evidence="1">Worms</tissue>
    </source>
</reference>
<organism evidence="1 2">
    <name type="scientific">Schistosoma japonicum</name>
    <name type="common">Blood fluke</name>
    <dbReference type="NCBI Taxonomy" id="6182"/>
    <lineage>
        <taxon>Eukaryota</taxon>
        <taxon>Metazoa</taxon>
        <taxon>Spiralia</taxon>
        <taxon>Lophotrochozoa</taxon>
        <taxon>Platyhelminthes</taxon>
        <taxon>Trematoda</taxon>
        <taxon>Digenea</taxon>
        <taxon>Strigeidida</taxon>
        <taxon>Schistosomatoidea</taxon>
        <taxon>Schistosomatidae</taxon>
        <taxon>Schistosoma</taxon>
    </lineage>
</organism>
<comment type="caution">
    <text evidence="1">The sequence shown here is derived from an EMBL/GenBank/DDBJ whole genome shotgun (WGS) entry which is preliminary data.</text>
</comment>
<evidence type="ECO:0000313" key="2">
    <source>
        <dbReference type="Proteomes" id="UP000311919"/>
    </source>
</evidence>